<dbReference type="InterPro" id="IPR013094">
    <property type="entry name" value="AB_hydrolase_3"/>
</dbReference>
<dbReference type="InterPro" id="IPR029058">
    <property type="entry name" value="AB_hydrolase_fold"/>
</dbReference>
<keyword evidence="4" id="KW-1185">Reference proteome</keyword>
<dbReference type="Pfam" id="PF07859">
    <property type="entry name" value="Abhydrolase_3"/>
    <property type="match status" value="1"/>
</dbReference>
<sequence>MVTRKTKMLLSLATIFSGLRLTKAYINNRNSHRSLKSRFIENQVLPIINTKEKLANPKVFADSFNPDRLQPTKQRLPRRWQRRFQIQAMTGYSLKTYHVQADSDHRAETIILYLYGSVEGIEMPYLHWQFLSRLANYTTASIYVPEIPSPLAHSVDTIYQALENYYRDLLEAYDAKQIVVLGASLGASIALGFNDYLYREKLPLPLHTALISPILSTKIGNYVSSHADQHDVVLAPYGLEKLMARLAGNRDLDDPLVNPIATDFSHQSSLSLYVGGNELLLDSCRQFLARANRVQHRIFYQEFPEMFHLFQLYDLTESYQLFDYIARFLYSDSQMHNNNKKTQSS</sequence>
<name>A0A9X3JFY1_9LACT</name>
<protein>
    <submittedName>
        <fullName evidence="3">Alpha/beta hydrolase fold domain-containing protein</fullName>
    </submittedName>
</protein>
<dbReference type="AlphaFoldDB" id="A0A9X3JFY1"/>
<proteinExistence type="predicted"/>
<comment type="caution">
    <text evidence="3">The sequence shown here is derived from an EMBL/GenBank/DDBJ whole genome shotgun (WGS) entry which is preliminary data.</text>
</comment>
<reference evidence="3" key="1">
    <citation type="submission" date="2022-12" db="EMBL/GenBank/DDBJ databases">
        <title>Description and comparative metabolic analysis of Aerococcus sp. nov., isolated from the feces of a pig.</title>
        <authorList>
            <person name="Chang Y.-H."/>
        </authorList>
    </citation>
    <scope>NUCLEOTIDE SEQUENCE</scope>
    <source>
        <strain evidence="3">YH-aer222</strain>
    </source>
</reference>
<dbReference type="Gene3D" id="3.40.50.1820">
    <property type="entry name" value="alpha/beta hydrolase"/>
    <property type="match status" value="1"/>
</dbReference>
<dbReference type="PANTHER" id="PTHR48081:SF8">
    <property type="entry name" value="ALPHA_BETA HYDROLASE FOLD-3 DOMAIN-CONTAINING PROTEIN-RELATED"/>
    <property type="match status" value="1"/>
</dbReference>
<gene>
    <name evidence="3" type="ORF">OW157_04445</name>
</gene>
<feature type="domain" description="Alpha/beta hydrolase fold-3" evidence="2">
    <location>
        <begin position="113"/>
        <end position="311"/>
    </location>
</feature>
<evidence type="ECO:0000259" key="2">
    <source>
        <dbReference type="Pfam" id="PF07859"/>
    </source>
</evidence>
<evidence type="ECO:0000313" key="4">
    <source>
        <dbReference type="Proteomes" id="UP001146670"/>
    </source>
</evidence>
<evidence type="ECO:0000313" key="3">
    <source>
        <dbReference type="EMBL" id="MCZ0725820.1"/>
    </source>
</evidence>
<dbReference type="PANTHER" id="PTHR48081">
    <property type="entry name" value="AB HYDROLASE SUPERFAMILY PROTEIN C4A8.06C"/>
    <property type="match status" value="1"/>
</dbReference>
<keyword evidence="1 3" id="KW-0378">Hydrolase</keyword>
<dbReference type="InterPro" id="IPR050300">
    <property type="entry name" value="GDXG_lipolytic_enzyme"/>
</dbReference>
<dbReference type="EMBL" id="JAPRFR010000001">
    <property type="protein sequence ID" value="MCZ0725820.1"/>
    <property type="molecule type" value="Genomic_DNA"/>
</dbReference>
<dbReference type="GO" id="GO:0016787">
    <property type="term" value="F:hydrolase activity"/>
    <property type="evidence" value="ECO:0007669"/>
    <property type="project" value="UniProtKB-KW"/>
</dbReference>
<dbReference type="RefSeq" id="WP_268752129.1">
    <property type="nucleotide sequence ID" value="NZ_JAPRFQ010000001.1"/>
</dbReference>
<accession>A0A9X3JFY1</accession>
<dbReference type="SUPFAM" id="SSF53474">
    <property type="entry name" value="alpha/beta-Hydrolases"/>
    <property type="match status" value="1"/>
</dbReference>
<dbReference type="Proteomes" id="UP001146670">
    <property type="component" value="Unassembled WGS sequence"/>
</dbReference>
<evidence type="ECO:0000256" key="1">
    <source>
        <dbReference type="ARBA" id="ARBA00022801"/>
    </source>
</evidence>
<organism evidence="3 4">
    <name type="scientific">Aerococcus kribbianus</name>
    <dbReference type="NCBI Taxonomy" id="2999064"/>
    <lineage>
        <taxon>Bacteria</taxon>
        <taxon>Bacillati</taxon>
        <taxon>Bacillota</taxon>
        <taxon>Bacilli</taxon>
        <taxon>Lactobacillales</taxon>
        <taxon>Aerococcaceae</taxon>
        <taxon>Aerococcus</taxon>
    </lineage>
</organism>